<proteinExistence type="predicted"/>
<sequence>MFGPSSQQEGDIGESIQDNGTPRVDPGASASERTGTHIGASSNIEDIQDDLHYSIQLYNKLMADEISADTVCSNRILETVQQKLLNHISTMSGYATARLWLQYMEMINLLRQFRTENWLLHLNTLQDMLPNFAAAGHNLYAKSANIYLQQMLKLETDNPDVFTDLPLGTTLFDAVIGSGLDFHLTW</sequence>
<accession>A0A2G8K4Z0</accession>
<evidence type="ECO:0000313" key="2">
    <source>
        <dbReference type="EMBL" id="PIK43062.1"/>
    </source>
</evidence>
<gene>
    <name evidence="2" type="ORF">BSL78_20091</name>
</gene>
<reference evidence="2 3" key="1">
    <citation type="journal article" date="2017" name="PLoS Biol.">
        <title>The sea cucumber genome provides insights into morphological evolution and visceral regeneration.</title>
        <authorList>
            <person name="Zhang X."/>
            <person name="Sun L."/>
            <person name="Yuan J."/>
            <person name="Sun Y."/>
            <person name="Gao Y."/>
            <person name="Zhang L."/>
            <person name="Li S."/>
            <person name="Dai H."/>
            <person name="Hamel J.F."/>
            <person name="Liu C."/>
            <person name="Yu Y."/>
            <person name="Liu S."/>
            <person name="Lin W."/>
            <person name="Guo K."/>
            <person name="Jin S."/>
            <person name="Xu P."/>
            <person name="Storey K.B."/>
            <person name="Huan P."/>
            <person name="Zhang T."/>
            <person name="Zhou Y."/>
            <person name="Zhang J."/>
            <person name="Lin C."/>
            <person name="Li X."/>
            <person name="Xing L."/>
            <person name="Huo D."/>
            <person name="Sun M."/>
            <person name="Wang L."/>
            <person name="Mercier A."/>
            <person name="Li F."/>
            <person name="Yang H."/>
            <person name="Xiang J."/>
        </authorList>
    </citation>
    <scope>NUCLEOTIDE SEQUENCE [LARGE SCALE GENOMIC DNA]</scope>
    <source>
        <strain evidence="2">Shaxun</strain>
        <tissue evidence="2">Muscle</tissue>
    </source>
</reference>
<dbReference type="PANTHER" id="PTHR47018:SF1">
    <property type="entry name" value="TESMIN_TSO1-LIKE CXC DOMAIN-CONTAINING PROTEIN"/>
    <property type="match status" value="1"/>
</dbReference>
<keyword evidence="3" id="KW-1185">Reference proteome</keyword>
<evidence type="ECO:0000313" key="3">
    <source>
        <dbReference type="Proteomes" id="UP000230750"/>
    </source>
</evidence>
<name>A0A2G8K4Z0_STIJA</name>
<dbReference type="AlphaFoldDB" id="A0A2G8K4Z0"/>
<organism evidence="2 3">
    <name type="scientific">Stichopus japonicus</name>
    <name type="common">Sea cucumber</name>
    <dbReference type="NCBI Taxonomy" id="307972"/>
    <lineage>
        <taxon>Eukaryota</taxon>
        <taxon>Metazoa</taxon>
        <taxon>Echinodermata</taxon>
        <taxon>Eleutherozoa</taxon>
        <taxon>Echinozoa</taxon>
        <taxon>Holothuroidea</taxon>
        <taxon>Aspidochirotacea</taxon>
        <taxon>Aspidochirotida</taxon>
        <taxon>Stichopodidae</taxon>
        <taxon>Apostichopus</taxon>
    </lineage>
</organism>
<comment type="caution">
    <text evidence="2">The sequence shown here is derived from an EMBL/GenBank/DDBJ whole genome shotgun (WGS) entry which is preliminary data.</text>
</comment>
<protein>
    <submittedName>
        <fullName evidence="2">Uncharacterized protein</fullName>
    </submittedName>
</protein>
<dbReference type="OrthoDB" id="6753017at2759"/>
<dbReference type="EMBL" id="MRZV01000879">
    <property type="protein sequence ID" value="PIK43062.1"/>
    <property type="molecule type" value="Genomic_DNA"/>
</dbReference>
<evidence type="ECO:0000256" key="1">
    <source>
        <dbReference type="SAM" id="MobiDB-lite"/>
    </source>
</evidence>
<dbReference type="PANTHER" id="PTHR47018">
    <property type="entry name" value="CXC DOMAIN-CONTAINING PROTEIN-RELATED"/>
    <property type="match status" value="1"/>
</dbReference>
<feature type="region of interest" description="Disordered" evidence="1">
    <location>
        <begin position="1"/>
        <end position="41"/>
    </location>
</feature>
<dbReference type="Proteomes" id="UP000230750">
    <property type="component" value="Unassembled WGS sequence"/>
</dbReference>